<dbReference type="InterPro" id="IPR045229">
    <property type="entry name" value="TPP_enz"/>
</dbReference>
<name>A0A077M293_9MICO</name>
<dbReference type="CDD" id="cd07035">
    <property type="entry name" value="TPP_PYR_POX_like"/>
    <property type="match status" value="1"/>
</dbReference>
<dbReference type="GO" id="GO:0005948">
    <property type="term" value="C:acetolactate synthase complex"/>
    <property type="evidence" value="ECO:0007669"/>
    <property type="project" value="TreeGrafter"/>
</dbReference>
<feature type="domain" description="Thiamine pyrophosphate enzyme central" evidence="5">
    <location>
        <begin position="195"/>
        <end position="321"/>
    </location>
</feature>
<dbReference type="InterPro" id="IPR000399">
    <property type="entry name" value="TPP-bd_CS"/>
</dbReference>
<dbReference type="SUPFAM" id="SSF52518">
    <property type="entry name" value="Thiamin diphosphate-binding fold (THDP-binding)"/>
    <property type="match status" value="2"/>
</dbReference>
<dbReference type="Gene3D" id="3.40.50.1220">
    <property type="entry name" value="TPP-binding domain"/>
    <property type="match status" value="1"/>
</dbReference>
<dbReference type="PANTHER" id="PTHR18968">
    <property type="entry name" value="THIAMINE PYROPHOSPHATE ENZYMES"/>
    <property type="match status" value="1"/>
</dbReference>
<evidence type="ECO:0000313" key="9">
    <source>
        <dbReference type="Proteomes" id="UP000035721"/>
    </source>
</evidence>
<dbReference type="STRING" id="1194083.BN12_4030032"/>
<dbReference type="OrthoDB" id="3203527at2"/>
<dbReference type="Pfam" id="PF00205">
    <property type="entry name" value="TPP_enzyme_M"/>
    <property type="match status" value="1"/>
</dbReference>
<comment type="similarity">
    <text evidence="2 4">Belongs to the TPP enzyme family.</text>
</comment>
<evidence type="ECO:0000256" key="2">
    <source>
        <dbReference type="ARBA" id="ARBA00007812"/>
    </source>
</evidence>
<dbReference type="Gene3D" id="3.40.50.970">
    <property type="match status" value="2"/>
</dbReference>
<dbReference type="InterPro" id="IPR012001">
    <property type="entry name" value="Thiamin_PyroP_enz_TPP-bd_dom"/>
</dbReference>
<evidence type="ECO:0000259" key="6">
    <source>
        <dbReference type="Pfam" id="PF02775"/>
    </source>
</evidence>
<dbReference type="GO" id="GO:0050660">
    <property type="term" value="F:flavin adenine dinucleotide binding"/>
    <property type="evidence" value="ECO:0007669"/>
    <property type="project" value="TreeGrafter"/>
</dbReference>
<evidence type="ECO:0000259" key="5">
    <source>
        <dbReference type="Pfam" id="PF00205"/>
    </source>
</evidence>
<evidence type="ECO:0000256" key="1">
    <source>
        <dbReference type="ARBA" id="ARBA00001964"/>
    </source>
</evidence>
<dbReference type="EMBL" id="CAJB01000339">
    <property type="protein sequence ID" value="CCH79157.1"/>
    <property type="molecule type" value="Genomic_DNA"/>
</dbReference>
<dbReference type="Pfam" id="PF02775">
    <property type="entry name" value="TPP_enzyme_C"/>
    <property type="match status" value="1"/>
</dbReference>
<accession>A0A077M293</accession>
<dbReference type="Pfam" id="PF02776">
    <property type="entry name" value="TPP_enzyme_N"/>
    <property type="match status" value="1"/>
</dbReference>
<dbReference type="PROSITE" id="PS00187">
    <property type="entry name" value="TPP_ENZYMES"/>
    <property type="match status" value="1"/>
</dbReference>
<proteinExistence type="inferred from homology"/>
<feature type="domain" description="Thiamine pyrophosphate enzyme N-terminal TPP-binding" evidence="7">
    <location>
        <begin position="1"/>
        <end position="106"/>
    </location>
</feature>
<comment type="cofactor">
    <cofactor evidence="1">
        <name>thiamine diphosphate</name>
        <dbReference type="ChEBI" id="CHEBI:58937"/>
    </cofactor>
</comment>
<dbReference type="GO" id="GO:0009097">
    <property type="term" value="P:isoleucine biosynthetic process"/>
    <property type="evidence" value="ECO:0007669"/>
    <property type="project" value="TreeGrafter"/>
</dbReference>
<gene>
    <name evidence="8" type="primary">borG</name>
    <name evidence="8" type="ORF">BN12_4030032</name>
</gene>
<dbReference type="Proteomes" id="UP000035721">
    <property type="component" value="Unassembled WGS sequence"/>
</dbReference>
<dbReference type="SUPFAM" id="SSF52467">
    <property type="entry name" value="DHS-like NAD/FAD-binding domain"/>
    <property type="match status" value="1"/>
</dbReference>
<dbReference type="RefSeq" id="WP_083454871.1">
    <property type="nucleotide sequence ID" value="NZ_HF570958.1"/>
</dbReference>
<feature type="domain" description="Thiamine pyrophosphate enzyme TPP-binding" evidence="6">
    <location>
        <begin position="385"/>
        <end position="530"/>
    </location>
</feature>
<reference evidence="8 9" key="1">
    <citation type="journal article" date="2013" name="ISME J.">
        <title>A metabolic model for members of the genus Tetrasphaera involved in enhanced biological phosphorus removal.</title>
        <authorList>
            <person name="Kristiansen R."/>
            <person name="Nguyen H.T.T."/>
            <person name="Saunders A.M."/>
            <person name="Nielsen J.L."/>
            <person name="Wimmer R."/>
            <person name="Le V.Q."/>
            <person name="McIlroy S.J."/>
            <person name="Petrovski S."/>
            <person name="Seviour R.J."/>
            <person name="Calteau A."/>
            <person name="Nielsen K.L."/>
            <person name="Nielsen P.H."/>
        </authorList>
    </citation>
    <scope>NUCLEOTIDE SEQUENCE [LARGE SCALE GENOMIC DNA]</scope>
    <source>
        <strain evidence="8 9">T1-X7</strain>
    </source>
</reference>
<dbReference type="InterPro" id="IPR029061">
    <property type="entry name" value="THDP-binding"/>
</dbReference>
<keyword evidence="9" id="KW-1185">Reference proteome</keyword>
<dbReference type="InterPro" id="IPR029035">
    <property type="entry name" value="DHS-like_NAD/FAD-binding_dom"/>
</dbReference>
<dbReference type="GO" id="GO:0000287">
    <property type="term" value="F:magnesium ion binding"/>
    <property type="evidence" value="ECO:0007669"/>
    <property type="project" value="InterPro"/>
</dbReference>
<protein>
    <submittedName>
        <fullName evidence="8">Putative acetolactate synthase</fullName>
    </submittedName>
</protein>
<evidence type="ECO:0000313" key="8">
    <source>
        <dbReference type="EMBL" id="CCH79157.1"/>
    </source>
</evidence>
<evidence type="ECO:0000259" key="7">
    <source>
        <dbReference type="Pfam" id="PF02776"/>
    </source>
</evidence>
<sequence length="541" mass="57508">MKVHEAVAAALRSNGVETIYGLMGDANMLIITDYLRDQGGRFIPTAHESSAVSMADGHARTTGEIGVCSLTHGPALTNGLTALVEAVRARTSLLLLTGRPPSRFGHGQSLDIEGLCDLSGALYERVFGGSTPRRDVTRALSRALAERRPVVLDVPYDLLAQECTEASAGSARRLHQLHSAPSPSPDDVDLALGLALSARRPVVLAGRGAVTAGAKEDLVELAAMLGAPLATSLLAKDYFHGHPDNLGICGNLGTALTTEVVASSDCVLAFGARLNRFTADDGHLIGSDQRVVQCDIDPASIGQFTPVEIGILGDARATAAAMVQRLREHTDEPRPSAYLQSLRQRLATTKPYAFEDLSTDSTVDLRTAMERISQMLPPDRGVVTDVGRFIFTAWRHLRVSDPRDFIHTTNFASIGLGLSTAIGAAVARPDRTTLAVVGDGGFMMNAQELHAVVRNDARLVILVVNDGAYGAEWESLGAAGVDPEYSRTRWPDFVTMAAATGVEAVAVRNLAELDALAPRLVDPSGPLLVDLRIDPSLDIRP</sequence>
<evidence type="ECO:0000256" key="3">
    <source>
        <dbReference type="ARBA" id="ARBA00023052"/>
    </source>
</evidence>
<keyword evidence="3 4" id="KW-0786">Thiamine pyrophosphate</keyword>
<dbReference type="PANTHER" id="PTHR18968:SF13">
    <property type="entry name" value="ACETOLACTATE SYNTHASE CATALYTIC SUBUNIT, MITOCHONDRIAL"/>
    <property type="match status" value="1"/>
</dbReference>
<evidence type="ECO:0000256" key="4">
    <source>
        <dbReference type="RuleBase" id="RU362132"/>
    </source>
</evidence>
<dbReference type="AlphaFoldDB" id="A0A077M293"/>
<dbReference type="CDD" id="cd00568">
    <property type="entry name" value="TPP_enzymes"/>
    <property type="match status" value="1"/>
</dbReference>
<dbReference type="InterPro" id="IPR012000">
    <property type="entry name" value="Thiamin_PyroP_enz_cen_dom"/>
</dbReference>
<dbReference type="InterPro" id="IPR011766">
    <property type="entry name" value="TPP_enzyme_TPP-bd"/>
</dbReference>
<comment type="caution">
    <text evidence="8">The sequence shown here is derived from an EMBL/GenBank/DDBJ whole genome shotgun (WGS) entry which is preliminary data.</text>
</comment>
<dbReference type="GO" id="GO:0030976">
    <property type="term" value="F:thiamine pyrophosphate binding"/>
    <property type="evidence" value="ECO:0007669"/>
    <property type="project" value="InterPro"/>
</dbReference>
<dbReference type="GO" id="GO:0003984">
    <property type="term" value="F:acetolactate synthase activity"/>
    <property type="evidence" value="ECO:0007669"/>
    <property type="project" value="TreeGrafter"/>
</dbReference>
<dbReference type="GO" id="GO:0009099">
    <property type="term" value="P:L-valine biosynthetic process"/>
    <property type="evidence" value="ECO:0007669"/>
    <property type="project" value="TreeGrafter"/>
</dbReference>
<organism evidence="8 9">
    <name type="scientific">Nostocoides japonicum T1-X7</name>
    <dbReference type="NCBI Taxonomy" id="1194083"/>
    <lineage>
        <taxon>Bacteria</taxon>
        <taxon>Bacillati</taxon>
        <taxon>Actinomycetota</taxon>
        <taxon>Actinomycetes</taxon>
        <taxon>Micrococcales</taxon>
        <taxon>Intrasporangiaceae</taxon>
        <taxon>Nostocoides</taxon>
    </lineage>
</organism>